<evidence type="ECO:0000313" key="3">
    <source>
        <dbReference type="Proteomes" id="UP000467841"/>
    </source>
</evidence>
<accession>A0A6D2IVZ4</accession>
<gene>
    <name evidence="2" type="ORF">MERR_LOCUS20602</name>
</gene>
<reference evidence="2" key="1">
    <citation type="submission" date="2020-01" db="EMBL/GenBank/DDBJ databases">
        <authorList>
            <person name="Mishra B."/>
        </authorList>
    </citation>
    <scope>NUCLEOTIDE SEQUENCE [LARGE SCALE GENOMIC DNA]</scope>
</reference>
<dbReference type="Proteomes" id="UP000467841">
    <property type="component" value="Unassembled WGS sequence"/>
</dbReference>
<comment type="caution">
    <text evidence="2">The sequence shown here is derived from an EMBL/GenBank/DDBJ whole genome shotgun (WGS) entry which is preliminary data.</text>
</comment>
<sequence length="118" mass="12834">MPHGYNLKPNFKIGGRDLTESEIHLRPAGQADPVGLEDLKDSPVKTERMEQATKRPSPDLMRGVLHDDEKASTKPWSSSSGNGGDKGGEPYSDQPLRRPDRTAASGEVRLGRRLICGG</sequence>
<feature type="region of interest" description="Disordered" evidence="1">
    <location>
        <begin position="1"/>
        <end position="118"/>
    </location>
</feature>
<keyword evidence="3" id="KW-1185">Reference proteome</keyword>
<feature type="compositionally biased region" description="Basic and acidic residues" evidence="1">
    <location>
        <begin position="14"/>
        <end position="25"/>
    </location>
</feature>
<organism evidence="2 3">
    <name type="scientific">Microthlaspi erraticum</name>
    <dbReference type="NCBI Taxonomy" id="1685480"/>
    <lineage>
        <taxon>Eukaryota</taxon>
        <taxon>Viridiplantae</taxon>
        <taxon>Streptophyta</taxon>
        <taxon>Embryophyta</taxon>
        <taxon>Tracheophyta</taxon>
        <taxon>Spermatophyta</taxon>
        <taxon>Magnoliopsida</taxon>
        <taxon>eudicotyledons</taxon>
        <taxon>Gunneridae</taxon>
        <taxon>Pentapetalae</taxon>
        <taxon>rosids</taxon>
        <taxon>malvids</taxon>
        <taxon>Brassicales</taxon>
        <taxon>Brassicaceae</taxon>
        <taxon>Coluteocarpeae</taxon>
        <taxon>Microthlaspi</taxon>
    </lineage>
</organism>
<name>A0A6D2IVZ4_9BRAS</name>
<dbReference type="EMBL" id="CACVBM020001130">
    <property type="protein sequence ID" value="CAA7033367.1"/>
    <property type="molecule type" value="Genomic_DNA"/>
</dbReference>
<evidence type="ECO:0000256" key="1">
    <source>
        <dbReference type="SAM" id="MobiDB-lite"/>
    </source>
</evidence>
<evidence type="ECO:0000313" key="2">
    <source>
        <dbReference type="EMBL" id="CAA7033367.1"/>
    </source>
</evidence>
<proteinExistence type="predicted"/>
<feature type="compositionally biased region" description="Basic and acidic residues" evidence="1">
    <location>
        <begin position="37"/>
        <end position="57"/>
    </location>
</feature>
<dbReference type="AlphaFoldDB" id="A0A6D2IVZ4"/>
<protein>
    <submittedName>
        <fullName evidence="2">Uncharacterized protein</fullName>
    </submittedName>
</protein>